<evidence type="ECO:0000256" key="2">
    <source>
        <dbReference type="SAM" id="MobiDB-lite"/>
    </source>
</evidence>
<comment type="caution">
    <text evidence="5">The sequence shown here is derived from an EMBL/GenBank/DDBJ whole genome shotgun (WGS) entry which is preliminary data.</text>
</comment>
<evidence type="ECO:0000256" key="1">
    <source>
        <dbReference type="ARBA" id="ARBA00022729"/>
    </source>
</evidence>
<feature type="domain" description="DUF4352" evidence="4">
    <location>
        <begin position="107"/>
        <end position="194"/>
    </location>
</feature>
<feature type="signal peptide" evidence="3">
    <location>
        <begin position="1"/>
        <end position="19"/>
    </location>
</feature>
<dbReference type="EMBL" id="QZAA01000214">
    <property type="protein sequence ID" value="RQD74206.1"/>
    <property type="molecule type" value="Genomic_DNA"/>
</dbReference>
<evidence type="ECO:0000313" key="6">
    <source>
        <dbReference type="Proteomes" id="UP000285138"/>
    </source>
</evidence>
<sequence length="214" mass="23906">MVKKSILCLVVILMVGLLAAGCADEAEVTRMEDLPEEIEEEMVGEEEVEGEPETEEDEPLHDNSRTNPADLNETFVVEKDDLIVGKVTYEVELIQTVSGQEAWEIVKEGNPLNEEPEEGKEYVLAKFRVKVLETEEDEPFNVNHAQFEAVSEGGVTYDDFISVSGVEPDLRGDLYEGAEKNGYTYFIVDKDDNPVAALNRGRSGEIWFDLRAGD</sequence>
<dbReference type="Pfam" id="PF11611">
    <property type="entry name" value="DUF4352"/>
    <property type="match status" value="1"/>
</dbReference>
<dbReference type="InterPro" id="IPR029051">
    <property type="entry name" value="DUF4352"/>
</dbReference>
<protein>
    <recommendedName>
        <fullName evidence="4">DUF4352 domain-containing protein</fullName>
    </recommendedName>
</protein>
<gene>
    <name evidence="5" type="ORF">D5R97_08180</name>
</gene>
<dbReference type="AlphaFoldDB" id="A0A424YBR1"/>
<proteinExistence type="predicted"/>
<evidence type="ECO:0000256" key="3">
    <source>
        <dbReference type="SAM" id="SignalP"/>
    </source>
</evidence>
<feature type="chain" id="PRO_5038818859" description="DUF4352 domain-containing protein" evidence="3">
    <location>
        <begin position="20"/>
        <end position="214"/>
    </location>
</feature>
<reference evidence="5 6" key="1">
    <citation type="submission" date="2018-08" db="EMBL/GenBank/DDBJ databases">
        <title>The metabolism and importance of syntrophic acetate oxidation coupled to methane or sulfide production in haloalkaline environments.</title>
        <authorList>
            <person name="Timmers P.H.A."/>
            <person name="Vavourakis C.D."/>
            <person name="Sorokin D.Y."/>
            <person name="Sinninghe Damste J.S."/>
            <person name="Muyzer G."/>
            <person name="Stams A.J.M."/>
            <person name="Plugge C.M."/>
        </authorList>
    </citation>
    <scope>NUCLEOTIDE SEQUENCE [LARGE SCALE GENOMIC DNA]</scope>
    <source>
        <strain evidence="5">MSAO_Bac1</strain>
    </source>
</reference>
<organism evidence="5 6">
    <name type="scientific">Candidatus Syntrophonatronum acetioxidans</name>
    <dbReference type="NCBI Taxonomy" id="1795816"/>
    <lineage>
        <taxon>Bacteria</taxon>
        <taxon>Bacillati</taxon>
        <taxon>Bacillota</taxon>
        <taxon>Clostridia</taxon>
        <taxon>Eubacteriales</taxon>
        <taxon>Syntrophomonadaceae</taxon>
        <taxon>Candidatus Syntrophonatronum</taxon>
    </lineage>
</organism>
<dbReference type="Proteomes" id="UP000285138">
    <property type="component" value="Unassembled WGS sequence"/>
</dbReference>
<dbReference type="InterPro" id="IPR029050">
    <property type="entry name" value="Immunoprotect_excell_Ig-like"/>
</dbReference>
<keyword evidence="1 3" id="KW-0732">Signal</keyword>
<dbReference type="Gene3D" id="2.60.40.1240">
    <property type="match status" value="1"/>
</dbReference>
<evidence type="ECO:0000313" key="5">
    <source>
        <dbReference type="EMBL" id="RQD74206.1"/>
    </source>
</evidence>
<accession>A0A424YBR1</accession>
<name>A0A424YBR1_9FIRM</name>
<dbReference type="PROSITE" id="PS51257">
    <property type="entry name" value="PROKAR_LIPOPROTEIN"/>
    <property type="match status" value="1"/>
</dbReference>
<evidence type="ECO:0000259" key="4">
    <source>
        <dbReference type="Pfam" id="PF11611"/>
    </source>
</evidence>
<feature type="compositionally biased region" description="Acidic residues" evidence="2">
    <location>
        <begin position="35"/>
        <end position="59"/>
    </location>
</feature>
<feature type="region of interest" description="Disordered" evidence="2">
    <location>
        <begin position="35"/>
        <end position="71"/>
    </location>
</feature>